<feature type="compositionally biased region" description="Basic and acidic residues" evidence="5">
    <location>
        <begin position="261"/>
        <end position="273"/>
    </location>
</feature>
<dbReference type="EMBL" id="ML992695">
    <property type="protein sequence ID" value="KAF2208299.1"/>
    <property type="molecule type" value="Genomic_DNA"/>
</dbReference>
<dbReference type="InterPro" id="IPR038765">
    <property type="entry name" value="Papain-like_cys_pep_sf"/>
</dbReference>
<gene>
    <name evidence="7" type="ORF">CERZMDRAFT_87860</name>
</gene>
<evidence type="ECO:0000313" key="8">
    <source>
        <dbReference type="Proteomes" id="UP000799539"/>
    </source>
</evidence>
<feature type="coiled-coil region" evidence="4">
    <location>
        <begin position="919"/>
        <end position="964"/>
    </location>
</feature>
<keyword evidence="3" id="KW-0378">Hydrolase</keyword>
<evidence type="ECO:0000256" key="2">
    <source>
        <dbReference type="ARBA" id="ARBA00022670"/>
    </source>
</evidence>
<comment type="similarity">
    <text evidence="1">Belongs to the peptidase C48 family.</text>
</comment>
<dbReference type="InterPro" id="IPR003653">
    <property type="entry name" value="Peptidase_C48_C"/>
</dbReference>
<sequence length="1049" mass="116996">MTTTLRSRVLAANSMADPRREAANPDNAIDSAEEQLLIRRVKESMLDPKQRLQTFLELCALHASRRDPNLPVEQRWQLLDRTLTPAVLQAVDTDIETVLWMPNRGGKKKRKKKKQNMRQKRGSDGTDMDTDTDTDTISAAKRGKLPDLLSRLRSLRTTRWKLCPHQVLRDLGEGALKADILRALRRIAQEIQGFDKIVVPWLTLVDEIHLASENRKARNISGRGIYKYRDLQLNDIVNAEMALLGGGLFQKIAKANMATKRKSDCTGEGQHDRATKRHMGEIVASESDDDSHSLISGVDRPAQHADQEVDDDDLLSTTDQSARLDHTPNDHVVADPPTPEPASRNGEALSRRLLPEQGKAQHAGEFSFTYGPPAYRSRAGVAASTPKELDDVAEACEISVERLGGVDERNPTLRATSRLSTEYDEAGNDNAFTSQAFDSSEDSIEVARAASHVDDISHESIPPFEWDTGMEGEGSTAQMSSILSPHEIIASPHGKECEGASMTSFQIPPTLAGACDFLNTTPRSEHDPCPRPSQGSPSRPRSVSLGLSGQHARETAPACMMELPNQIGAEPIARATIATSDMLKDVDLTEVSSILRVPTVSRQTLPIADSRGMLSTLRPGMWLSASAVAESIKAFNPDPAIHRLCESPHLSLRVTDRARRLERGQRDGKRSETKFFLPCLLQENHWVLAVLDRTLAQLEVYDPALSRESSGALVSERELLRDAVNTYAQGFSEITPTRWQWTAQPALFQQNSHDCGTYVAARAIFKMHLYNCPDTIIPEIWRRVFSLCIADVQDKSLDHDSRLTPFSPDWAVGKLARALGAETALDQAPTAIATAVTCRRMSQACMLLHSETLLVKQLHGAAQHSDESAEDIDKVICWRQQAKTVLPIDLNAEFRKSCIEQEDREIDRLRTMLRWPFVQKVLTHDAETYQRAAKQYEDQAVAVLKSTKARLREELQKAEALDRMLSMANGTPTPSLWFTTLRPDSQPTSLLLTNAPFPPCRHSNPRPTSNPTALKLSFISSTQLRFRLFNQSQKRKMPYRKIERERLIT</sequence>
<feature type="region of interest" description="Disordered" evidence="5">
    <location>
        <begin position="516"/>
        <end position="551"/>
    </location>
</feature>
<evidence type="ECO:0000256" key="5">
    <source>
        <dbReference type="SAM" id="MobiDB-lite"/>
    </source>
</evidence>
<reference evidence="7" key="1">
    <citation type="journal article" date="2020" name="Stud. Mycol.">
        <title>101 Dothideomycetes genomes: a test case for predicting lifestyles and emergence of pathogens.</title>
        <authorList>
            <person name="Haridas S."/>
            <person name="Albert R."/>
            <person name="Binder M."/>
            <person name="Bloem J."/>
            <person name="Labutti K."/>
            <person name="Salamov A."/>
            <person name="Andreopoulos B."/>
            <person name="Baker S."/>
            <person name="Barry K."/>
            <person name="Bills G."/>
            <person name="Bluhm B."/>
            <person name="Cannon C."/>
            <person name="Castanera R."/>
            <person name="Culley D."/>
            <person name="Daum C."/>
            <person name="Ezra D."/>
            <person name="Gonzalez J."/>
            <person name="Henrissat B."/>
            <person name="Kuo A."/>
            <person name="Liang C."/>
            <person name="Lipzen A."/>
            <person name="Lutzoni F."/>
            <person name="Magnuson J."/>
            <person name="Mondo S."/>
            <person name="Nolan M."/>
            <person name="Ohm R."/>
            <person name="Pangilinan J."/>
            <person name="Park H.-J."/>
            <person name="Ramirez L."/>
            <person name="Alfaro M."/>
            <person name="Sun H."/>
            <person name="Tritt A."/>
            <person name="Yoshinaga Y."/>
            <person name="Zwiers L.-H."/>
            <person name="Turgeon B."/>
            <person name="Goodwin S."/>
            <person name="Spatafora J."/>
            <person name="Crous P."/>
            <person name="Grigoriev I."/>
        </authorList>
    </citation>
    <scope>NUCLEOTIDE SEQUENCE</scope>
    <source>
        <strain evidence="7">SCOH1-5</strain>
    </source>
</reference>
<feature type="domain" description="Ubiquitin-like protease family profile" evidence="6">
    <location>
        <begin position="676"/>
        <end position="760"/>
    </location>
</feature>
<organism evidence="7 8">
    <name type="scientific">Cercospora zeae-maydis SCOH1-5</name>
    <dbReference type="NCBI Taxonomy" id="717836"/>
    <lineage>
        <taxon>Eukaryota</taxon>
        <taxon>Fungi</taxon>
        <taxon>Dikarya</taxon>
        <taxon>Ascomycota</taxon>
        <taxon>Pezizomycotina</taxon>
        <taxon>Dothideomycetes</taxon>
        <taxon>Dothideomycetidae</taxon>
        <taxon>Mycosphaerellales</taxon>
        <taxon>Mycosphaerellaceae</taxon>
        <taxon>Cercospora</taxon>
    </lineage>
</organism>
<keyword evidence="4" id="KW-0175">Coiled coil</keyword>
<accession>A0A6A6F555</accession>
<feature type="compositionally biased region" description="Basic residues" evidence="5">
    <location>
        <begin position="105"/>
        <end position="120"/>
    </location>
</feature>
<dbReference type="AlphaFoldDB" id="A0A6A6F555"/>
<feature type="compositionally biased region" description="Basic and acidic residues" evidence="5">
    <location>
        <begin position="322"/>
        <end position="333"/>
    </location>
</feature>
<dbReference type="GO" id="GO:0008234">
    <property type="term" value="F:cysteine-type peptidase activity"/>
    <property type="evidence" value="ECO:0007669"/>
    <property type="project" value="InterPro"/>
</dbReference>
<dbReference type="GO" id="GO:0006508">
    <property type="term" value="P:proteolysis"/>
    <property type="evidence" value="ECO:0007669"/>
    <property type="project" value="UniProtKB-KW"/>
</dbReference>
<evidence type="ECO:0000256" key="3">
    <source>
        <dbReference type="ARBA" id="ARBA00022801"/>
    </source>
</evidence>
<dbReference type="Proteomes" id="UP000799539">
    <property type="component" value="Unassembled WGS sequence"/>
</dbReference>
<keyword evidence="2" id="KW-0645">Protease</keyword>
<protein>
    <recommendedName>
        <fullName evidence="6">Ubiquitin-like protease family profile domain-containing protein</fullName>
    </recommendedName>
</protein>
<dbReference type="Gene3D" id="3.40.395.10">
    <property type="entry name" value="Adenoviral Proteinase, Chain A"/>
    <property type="match status" value="1"/>
</dbReference>
<proteinExistence type="inferred from homology"/>
<feature type="region of interest" description="Disordered" evidence="5">
    <location>
        <begin position="259"/>
        <end position="278"/>
    </location>
</feature>
<feature type="region of interest" description="Disordered" evidence="5">
    <location>
        <begin position="102"/>
        <end position="134"/>
    </location>
</feature>
<feature type="compositionally biased region" description="Low complexity" evidence="5">
    <location>
        <begin position="532"/>
        <end position="544"/>
    </location>
</feature>
<evidence type="ECO:0000259" key="6">
    <source>
        <dbReference type="Pfam" id="PF02902"/>
    </source>
</evidence>
<name>A0A6A6F555_9PEZI</name>
<evidence type="ECO:0000313" key="7">
    <source>
        <dbReference type="EMBL" id="KAF2208299.1"/>
    </source>
</evidence>
<dbReference type="Pfam" id="PF02902">
    <property type="entry name" value="Peptidase_C48"/>
    <property type="match status" value="1"/>
</dbReference>
<evidence type="ECO:0000256" key="4">
    <source>
        <dbReference type="SAM" id="Coils"/>
    </source>
</evidence>
<feature type="region of interest" description="Disordered" evidence="5">
    <location>
        <begin position="321"/>
        <end position="346"/>
    </location>
</feature>
<dbReference type="SUPFAM" id="SSF54001">
    <property type="entry name" value="Cysteine proteinases"/>
    <property type="match status" value="1"/>
</dbReference>
<keyword evidence="8" id="KW-1185">Reference proteome</keyword>
<evidence type="ECO:0000256" key="1">
    <source>
        <dbReference type="ARBA" id="ARBA00005234"/>
    </source>
</evidence>
<dbReference type="OrthoDB" id="4805806at2759"/>
<dbReference type="GO" id="GO:0019783">
    <property type="term" value="F:ubiquitin-like protein peptidase activity"/>
    <property type="evidence" value="ECO:0007669"/>
    <property type="project" value="UniProtKB-ARBA"/>
</dbReference>